<protein>
    <submittedName>
        <fullName evidence="3">Sugar ABC transporter substrate-binding protein</fullName>
    </submittedName>
</protein>
<dbReference type="Pfam" id="PF01547">
    <property type="entry name" value="SBP_bac_1"/>
    <property type="match status" value="1"/>
</dbReference>
<proteinExistence type="inferred from homology"/>
<evidence type="ECO:0000313" key="4">
    <source>
        <dbReference type="Proteomes" id="UP000263517"/>
    </source>
</evidence>
<dbReference type="EMBL" id="DNAN01000498">
    <property type="protein sequence ID" value="HAW76849.1"/>
    <property type="molecule type" value="Genomic_DNA"/>
</dbReference>
<sequence>MLLSRGRCFNYEFINGHVCLRALRLSVCPLLCLLCLILPAFVVAEPLIFSTSNASPFSSEHNPQAGYVNEIIRRAFASKSISTRFEHYPHTRAVFMATQGKTAGVFPLRSNQDHKDSLYYSNPIPGTKIGYLVPAATQVDTILPVKNGDINAHFLRLGLTRIGYITGAPIPQALVDASNIDTIAVSSLSSLLDMLALDRVDMIFADEYLVKETLVNERPHLQGQYRFIEALSRDHPFFLAVSKDTPNAANIIESFNEAYHALEARGEIEEVLKQYGMYEAAPSSSSLTVGVPDINGIKQVIQYLSSHDTPFSQLAIDWRVMDETVLRKRLQGDVAVNQANYDLVMLGNYDVPIWAKKGQLAAFADVPESYDIDDVIGAALTANTYEETLYALPFVAETTLTYYRKDLLLNAGLNIQSPLTYEQLYAMVKQLHQPEKEVYGIGLRSRVGWGQNMALLSVMVNTYGGQWVNQQMQPQINTREWHKAVSTYIDLLGNFGPPNHQDLGWQENQALFAEGKLAFFVDASSLGGSILNPKTSSVAKNVGVTQAPIGTVKRGSQWFWSWNFAVPASSERKQAAQQLALWLTSKALNDALRENYGLYAVLPGTRHSTYDESYQRAIPSASYEYSALRALSHTDTSASAIGKQFVPIAEFTAIGHLVGVQVNMALTKQVSVSEALKTAQYQTTSVMRRAGYIQ</sequence>
<evidence type="ECO:0000256" key="2">
    <source>
        <dbReference type="ARBA" id="ARBA00008520"/>
    </source>
</evidence>
<accession>A0A350P6D2</accession>
<comment type="subcellular location">
    <subcellularLocation>
        <location evidence="1">Periplasm</location>
    </subcellularLocation>
</comment>
<dbReference type="Proteomes" id="UP000263517">
    <property type="component" value="Unassembled WGS sequence"/>
</dbReference>
<dbReference type="PANTHER" id="PTHR43649:SF12">
    <property type="entry name" value="DIACETYLCHITOBIOSE BINDING PROTEIN DASA"/>
    <property type="match status" value="1"/>
</dbReference>
<dbReference type="Gene3D" id="3.40.190.10">
    <property type="entry name" value="Periplasmic binding protein-like II"/>
    <property type="match status" value="4"/>
</dbReference>
<dbReference type="SUPFAM" id="SSF53850">
    <property type="entry name" value="Periplasmic binding protein-like II"/>
    <property type="match status" value="2"/>
</dbReference>
<dbReference type="RefSeq" id="WP_272966105.1">
    <property type="nucleotide sequence ID" value="NZ_CALBIY010000076.1"/>
</dbReference>
<dbReference type="PANTHER" id="PTHR43649">
    <property type="entry name" value="ARABINOSE-BINDING PROTEIN-RELATED"/>
    <property type="match status" value="1"/>
</dbReference>
<evidence type="ECO:0000313" key="3">
    <source>
        <dbReference type="EMBL" id="HAW76849.1"/>
    </source>
</evidence>
<dbReference type="InterPro" id="IPR050490">
    <property type="entry name" value="Bact_solute-bd_prot1"/>
</dbReference>
<evidence type="ECO:0000256" key="1">
    <source>
        <dbReference type="ARBA" id="ARBA00004418"/>
    </source>
</evidence>
<reference evidence="3 4" key="1">
    <citation type="journal article" date="2018" name="Nat. Biotechnol.">
        <title>A standardized bacterial taxonomy based on genome phylogeny substantially revises the tree of life.</title>
        <authorList>
            <person name="Parks D.H."/>
            <person name="Chuvochina M."/>
            <person name="Waite D.W."/>
            <person name="Rinke C."/>
            <person name="Skarshewski A."/>
            <person name="Chaumeil P.A."/>
            <person name="Hugenholtz P."/>
        </authorList>
    </citation>
    <scope>NUCLEOTIDE SEQUENCE [LARGE SCALE GENOMIC DNA]</scope>
    <source>
        <strain evidence="3">UBA11978</strain>
    </source>
</reference>
<comment type="similarity">
    <text evidence="2">Belongs to the bacterial solute-binding protein 1 family.</text>
</comment>
<dbReference type="CDD" id="cd13585">
    <property type="entry name" value="PBP2_TMBP_like"/>
    <property type="match status" value="1"/>
</dbReference>
<dbReference type="InterPro" id="IPR006059">
    <property type="entry name" value="SBP"/>
</dbReference>
<comment type="caution">
    <text evidence="3">The sequence shown here is derived from an EMBL/GenBank/DDBJ whole genome shotgun (WGS) entry which is preliminary data.</text>
</comment>
<name>A0A350P6D2_9ALTE</name>
<dbReference type="AlphaFoldDB" id="A0A350P6D2"/>
<dbReference type="STRING" id="589873.EP12_18890"/>
<dbReference type="GO" id="GO:0042597">
    <property type="term" value="C:periplasmic space"/>
    <property type="evidence" value="ECO:0007669"/>
    <property type="project" value="UniProtKB-SubCell"/>
</dbReference>
<organism evidence="3 4">
    <name type="scientific">Alteromonas australica</name>
    <dbReference type="NCBI Taxonomy" id="589873"/>
    <lineage>
        <taxon>Bacteria</taxon>
        <taxon>Pseudomonadati</taxon>
        <taxon>Pseudomonadota</taxon>
        <taxon>Gammaproteobacteria</taxon>
        <taxon>Alteromonadales</taxon>
        <taxon>Alteromonadaceae</taxon>
        <taxon>Alteromonas/Salinimonas group</taxon>
        <taxon>Alteromonas</taxon>
    </lineage>
</organism>
<gene>
    <name evidence="3" type="ORF">DCW74_14090</name>
</gene>